<comment type="caution">
    <text evidence="2">The sequence shown here is derived from an EMBL/GenBank/DDBJ whole genome shotgun (WGS) entry which is preliminary data.</text>
</comment>
<dbReference type="RefSeq" id="WP_067638240.1">
    <property type="nucleotide sequence ID" value="NZ_JAAXOM010000001.1"/>
</dbReference>
<evidence type="ECO:0008006" key="4">
    <source>
        <dbReference type="Google" id="ProtNLM"/>
    </source>
</evidence>
<keyword evidence="3" id="KW-1185">Reference proteome</keyword>
<organism evidence="2 3">
    <name type="scientific">Nocardia coubleae</name>
    <dbReference type="NCBI Taxonomy" id="356147"/>
    <lineage>
        <taxon>Bacteria</taxon>
        <taxon>Bacillati</taxon>
        <taxon>Actinomycetota</taxon>
        <taxon>Actinomycetes</taxon>
        <taxon>Mycobacteriales</taxon>
        <taxon>Nocardiaceae</taxon>
        <taxon>Nocardia</taxon>
    </lineage>
</organism>
<evidence type="ECO:0000256" key="1">
    <source>
        <dbReference type="SAM" id="MobiDB-lite"/>
    </source>
</evidence>
<protein>
    <recommendedName>
        <fullName evidence="4">PLD phosphodiesterase domain-containing protein</fullName>
    </recommendedName>
</protein>
<evidence type="ECO:0000313" key="3">
    <source>
        <dbReference type="Proteomes" id="UP000572007"/>
    </source>
</evidence>
<evidence type="ECO:0000313" key="2">
    <source>
        <dbReference type="EMBL" id="NKX86104.1"/>
    </source>
</evidence>
<name>A0A846VZZ3_9NOCA</name>
<dbReference type="Proteomes" id="UP000572007">
    <property type="component" value="Unassembled WGS sequence"/>
</dbReference>
<feature type="region of interest" description="Disordered" evidence="1">
    <location>
        <begin position="108"/>
        <end position="134"/>
    </location>
</feature>
<feature type="compositionally biased region" description="Polar residues" evidence="1">
    <location>
        <begin position="114"/>
        <end position="134"/>
    </location>
</feature>
<sequence length="134" mass="14288">MKDVFAEAQRTSAAIAFVGHNAAEFLPLRHGDSIVVNGTPRPTKLDSIARGTVDPHQLQRWFDAGAAIYLHPWLHAKLIAVELANETHATVIGSANVSQHAQNDLEEGTAVLSIPTSSRPCTAQSSNGSTKLTP</sequence>
<proteinExistence type="predicted"/>
<reference evidence="2 3" key="1">
    <citation type="submission" date="2020-04" db="EMBL/GenBank/DDBJ databases">
        <title>MicrobeNet Type strains.</title>
        <authorList>
            <person name="Nicholson A.C."/>
        </authorList>
    </citation>
    <scope>NUCLEOTIDE SEQUENCE [LARGE SCALE GENOMIC DNA]</scope>
    <source>
        <strain evidence="2 3">DSM 44960</strain>
    </source>
</reference>
<accession>A0A846VZZ3</accession>
<dbReference type="EMBL" id="JAAXOM010000001">
    <property type="protein sequence ID" value="NKX86104.1"/>
    <property type="molecule type" value="Genomic_DNA"/>
</dbReference>
<gene>
    <name evidence="2" type="ORF">HGA10_02100</name>
</gene>
<dbReference type="AlphaFoldDB" id="A0A846VZZ3"/>